<accession>A0A6V7XUP6</accession>
<sequence>MRTPKQLEEWSFSTKNSNNIKHKLENETLVENYENFTENSCLETSSFVGLSTTCGTCCSSQNIIKSLKQRLEKLELKLKISDLTLENNNLKLQKQHEKEIRNLKQNFQQLFEDNKKLHAEKDEKIYSLENEIKKGIQNLKTEHENESKNLKLRLLQLIEGNSKKLKDGNDDSLKQKYENIKSLEEQIKKANVLIDKNTGDLNKFIYLNCVIFVNIKNKWSEIDTVCCKHNCITTCKPIGNCIKGNGYGNIINDENIKYLLGDDDQLVIVYAENSFKSPQRCLNYSLHYFEVKCKFENYKEAVVIKIGCNTYNYIWYCADDDTIYDDECKKLSTDFNNNDIYGCGLVYPPNNKLNEKFPYVFFTQNGKQIGKATLVKINLDSFYKPYVWLKSCSIEANFGNNLVLKPFKYNISEHLILKEFY</sequence>
<name>A0A6V7XUP6_MELEN</name>
<dbReference type="OrthoDB" id="5903883at2759"/>
<comment type="caution">
    <text evidence="2">The sequence shown here is derived from an EMBL/GenBank/DDBJ whole genome shotgun (WGS) entry which is preliminary data.</text>
</comment>
<gene>
    <name evidence="2" type="ORF">MENT_LOCUS56733</name>
</gene>
<organism evidence="2 3">
    <name type="scientific">Meloidogyne enterolobii</name>
    <name type="common">Root-knot nematode worm</name>
    <name type="synonym">Meloidogyne mayaguensis</name>
    <dbReference type="NCBI Taxonomy" id="390850"/>
    <lineage>
        <taxon>Eukaryota</taxon>
        <taxon>Metazoa</taxon>
        <taxon>Ecdysozoa</taxon>
        <taxon>Nematoda</taxon>
        <taxon>Chromadorea</taxon>
        <taxon>Rhabditida</taxon>
        <taxon>Tylenchina</taxon>
        <taxon>Tylenchomorpha</taxon>
        <taxon>Tylenchoidea</taxon>
        <taxon>Meloidogynidae</taxon>
        <taxon>Meloidogyninae</taxon>
        <taxon>Meloidogyne</taxon>
    </lineage>
</organism>
<proteinExistence type="predicted"/>
<dbReference type="InterPro" id="IPR043136">
    <property type="entry name" value="B30.2/SPRY_sf"/>
</dbReference>
<protein>
    <submittedName>
        <fullName evidence="2">Uncharacterized protein</fullName>
    </submittedName>
</protein>
<reference evidence="2 3" key="1">
    <citation type="submission" date="2020-08" db="EMBL/GenBank/DDBJ databases">
        <authorList>
            <person name="Koutsovoulos G."/>
            <person name="Danchin GJ E."/>
        </authorList>
    </citation>
    <scope>NUCLEOTIDE SEQUENCE [LARGE SCALE GENOMIC DNA]</scope>
</reference>
<dbReference type="AlphaFoldDB" id="A0A6V7XUP6"/>
<evidence type="ECO:0000256" key="1">
    <source>
        <dbReference type="SAM" id="Coils"/>
    </source>
</evidence>
<feature type="coiled-coil region" evidence="1">
    <location>
        <begin position="64"/>
        <end position="200"/>
    </location>
</feature>
<dbReference type="EMBL" id="CAJEWN010002312">
    <property type="protein sequence ID" value="CAD2203070.1"/>
    <property type="molecule type" value="Genomic_DNA"/>
</dbReference>
<evidence type="ECO:0000313" key="3">
    <source>
        <dbReference type="Proteomes" id="UP000580250"/>
    </source>
</evidence>
<dbReference type="Gene3D" id="2.60.120.920">
    <property type="match status" value="1"/>
</dbReference>
<evidence type="ECO:0000313" key="2">
    <source>
        <dbReference type="EMBL" id="CAD2203070.1"/>
    </source>
</evidence>
<dbReference type="Proteomes" id="UP000580250">
    <property type="component" value="Unassembled WGS sequence"/>
</dbReference>
<keyword evidence="1" id="KW-0175">Coiled coil</keyword>